<dbReference type="GO" id="GO:0035438">
    <property type="term" value="F:cyclic-di-GMP binding"/>
    <property type="evidence" value="ECO:0007669"/>
    <property type="project" value="InterPro"/>
</dbReference>
<dbReference type="AlphaFoldDB" id="A0A518FXN5"/>
<dbReference type="Proteomes" id="UP000320839">
    <property type="component" value="Chromosome"/>
</dbReference>
<accession>A0A518FXN5</accession>
<dbReference type="OrthoDB" id="272822at2"/>
<organism evidence="2 3">
    <name type="scientific">Gimesia panareensis</name>
    <dbReference type="NCBI Taxonomy" id="2527978"/>
    <lineage>
        <taxon>Bacteria</taxon>
        <taxon>Pseudomonadati</taxon>
        <taxon>Planctomycetota</taxon>
        <taxon>Planctomycetia</taxon>
        <taxon>Planctomycetales</taxon>
        <taxon>Planctomycetaceae</taxon>
        <taxon>Gimesia</taxon>
    </lineage>
</organism>
<dbReference type="RefSeq" id="WP_145459715.1">
    <property type="nucleotide sequence ID" value="NZ_CP036317.1"/>
</dbReference>
<dbReference type="SUPFAM" id="SSF141371">
    <property type="entry name" value="PilZ domain-like"/>
    <property type="match status" value="1"/>
</dbReference>
<evidence type="ECO:0000313" key="3">
    <source>
        <dbReference type="Proteomes" id="UP000320839"/>
    </source>
</evidence>
<feature type="domain" description="PilZ" evidence="1">
    <location>
        <begin position="15"/>
        <end position="119"/>
    </location>
</feature>
<name>A0A518FXN5_9PLAN</name>
<evidence type="ECO:0000313" key="2">
    <source>
        <dbReference type="EMBL" id="QDV21071.1"/>
    </source>
</evidence>
<protein>
    <submittedName>
        <fullName evidence="2">PilZ domain protein</fullName>
    </submittedName>
</protein>
<evidence type="ECO:0000259" key="1">
    <source>
        <dbReference type="Pfam" id="PF07238"/>
    </source>
</evidence>
<sequence>MIDRRKSNNRRSGDERRNFERLEAGIEVRLLRSGSNSGHEPLEGTVCDVSVDGIRMLVDIPLTVEETLLVQVHSAGEHLFNSTAKVVWQNQNPSGKYVTGCELCVFLTNKQFKTLRDFLDSQAQSVSLSHNPHS</sequence>
<dbReference type="Gene3D" id="2.40.10.220">
    <property type="entry name" value="predicted glycosyltransferase like domains"/>
    <property type="match status" value="1"/>
</dbReference>
<dbReference type="EMBL" id="CP036317">
    <property type="protein sequence ID" value="QDV21071.1"/>
    <property type="molecule type" value="Genomic_DNA"/>
</dbReference>
<reference evidence="2 3" key="1">
    <citation type="submission" date="2019-02" db="EMBL/GenBank/DDBJ databases">
        <title>Deep-cultivation of Planctomycetes and their phenomic and genomic characterization uncovers novel biology.</title>
        <authorList>
            <person name="Wiegand S."/>
            <person name="Jogler M."/>
            <person name="Boedeker C."/>
            <person name="Pinto D."/>
            <person name="Vollmers J."/>
            <person name="Rivas-Marin E."/>
            <person name="Kohn T."/>
            <person name="Peeters S.H."/>
            <person name="Heuer A."/>
            <person name="Rast P."/>
            <person name="Oberbeckmann S."/>
            <person name="Bunk B."/>
            <person name="Jeske O."/>
            <person name="Meyerdierks A."/>
            <person name="Storesund J.E."/>
            <person name="Kallscheuer N."/>
            <person name="Luecker S."/>
            <person name="Lage O.M."/>
            <person name="Pohl T."/>
            <person name="Merkel B.J."/>
            <person name="Hornburger P."/>
            <person name="Mueller R.-W."/>
            <person name="Bruemmer F."/>
            <person name="Labrenz M."/>
            <person name="Spormann A.M."/>
            <person name="Op den Camp H."/>
            <person name="Overmann J."/>
            <person name="Amann R."/>
            <person name="Jetten M.S.M."/>
            <person name="Mascher T."/>
            <person name="Medema M.H."/>
            <person name="Devos D.P."/>
            <person name="Kaster A.-K."/>
            <person name="Ovreas L."/>
            <person name="Rohde M."/>
            <person name="Galperin M.Y."/>
            <person name="Jogler C."/>
        </authorList>
    </citation>
    <scope>NUCLEOTIDE SEQUENCE [LARGE SCALE GENOMIC DNA]</scope>
    <source>
        <strain evidence="2 3">Pan153</strain>
    </source>
</reference>
<gene>
    <name evidence="2" type="ORF">Pan153_57530</name>
</gene>
<dbReference type="InterPro" id="IPR009875">
    <property type="entry name" value="PilZ_domain"/>
</dbReference>
<dbReference type="Pfam" id="PF07238">
    <property type="entry name" value="PilZ"/>
    <property type="match status" value="1"/>
</dbReference>
<proteinExistence type="predicted"/>